<dbReference type="PANTHER" id="PTHR30404">
    <property type="entry name" value="N-ACETYLMURAMOYL-L-ALANINE AMIDASE"/>
    <property type="match status" value="1"/>
</dbReference>
<organism evidence="4 5">
    <name type="scientific">Candidatus Amunia macphersoniae</name>
    <dbReference type="NCBI Taxonomy" id="3127014"/>
    <lineage>
        <taxon>Bacteria</taxon>
        <taxon>Bacillati</taxon>
        <taxon>Candidatus Dormiibacterota</taxon>
        <taxon>Candidatus Dormibacteria</taxon>
        <taxon>Candidatus Aeolococcales</taxon>
        <taxon>Candidatus Aeolococcaceae</taxon>
        <taxon>Candidatus Amunia</taxon>
    </lineage>
</organism>
<dbReference type="GO" id="GO:0008745">
    <property type="term" value="F:N-acetylmuramoyl-L-alanine amidase activity"/>
    <property type="evidence" value="ECO:0007669"/>
    <property type="project" value="InterPro"/>
</dbReference>
<accession>A0A934NAF2</accession>
<keyword evidence="2" id="KW-0732">Signal</keyword>
<dbReference type="Pfam" id="PF01520">
    <property type="entry name" value="Amidase_3"/>
    <property type="match status" value="1"/>
</dbReference>
<dbReference type="PANTHER" id="PTHR30404:SF0">
    <property type="entry name" value="N-ACETYLMURAMOYL-L-ALANINE AMIDASE AMIC"/>
    <property type="match status" value="1"/>
</dbReference>
<dbReference type="SMART" id="SM00646">
    <property type="entry name" value="Ami_3"/>
    <property type="match status" value="1"/>
</dbReference>
<name>A0A934NAF2_9BACT</name>
<evidence type="ECO:0000313" key="5">
    <source>
        <dbReference type="Proteomes" id="UP000614410"/>
    </source>
</evidence>
<dbReference type="Proteomes" id="UP000614410">
    <property type="component" value="Unassembled WGS sequence"/>
</dbReference>
<keyword evidence="1" id="KW-0378">Hydrolase</keyword>
<evidence type="ECO:0000256" key="2">
    <source>
        <dbReference type="SAM" id="SignalP"/>
    </source>
</evidence>
<feature type="chain" id="PRO_5037277200" evidence="2">
    <location>
        <begin position="32"/>
        <end position="344"/>
    </location>
</feature>
<dbReference type="GO" id="GO:0030288">
    <property type="term" value="C:outer membrane-bounded periplasmic space"/>
    <property type="evidence" value="ECO:0007669"/>
    <property type="project" value="TreeGrafter"/>
</dbReference>
<dbReference type="InterPro" id="IPR050695">
    <property type="entry name" value="N-acetylmuramoyl_amidase_3"/>
</dbReference>
<evidence type="ECO:0000259" key="3">
    <source>
        <dbReference type="SMART" id="SM00646"/>
    </source>
</evidence>
<protein>
    <submittedName>
        <fullName evidence="4">N-acetylmuramoyl-L-alanine amidase</fullName>
    </submittedName>
</protein>
<feature type="signal peptide" evidence="2">
    <location>
        <begin position="1"/>
        <end position="31"/>
    </location>
</feature>
<dbReference type="CDD" id="cd02696">
    <property type="entry name" value="MurNAc-LAA"/>
    <property type="match status" value="1"/>
</dbReference>
<dbReference type="EMBL" id="JAEKNN010000055">
    <property type="protein sequence ID" value="MBJ7610087.1"/>
    <property type="molecule type" value="Genomic_DNA"/>
</dbReference>
<evidence type="ECO:0000313" key="4">
    <source>
        <dbReference type="EMBL" id="MBJ7610087.1"/>
    </source>
</evidence>
<dbReference type="AlphaFoldDB" id="A0A934NAF2"/>
<feature type="domain" description="MurNAc-LAA" evidence="3">
    <location>
        <begin position="112"/>
        <end position="222"/>
    </location>
</feature>
<gene>
    <name evidence="4" type="ORF">JF887_11755</name>
</gene>
<dbReference type="Gene3D" id="3.40.630.40">
    <property type="entry name" value="Zn-dependent exopeptidases"/>
    <property type="match status" value="1"/>
</dbReference>
<dbReference type="InterPro" id="IPR002508">
    <property type="entry name" value="MurNAc-LAA_cat"/>
</dbReference>
<proteinExistence type="predicted"/>
<sequence length="344" mass="37500">MRHPATRLLHVLLSVPVLIAMVITASPTARAQSQPSPAPLVIVIDPGHGGAVNPAQPDMPFDPGAIAPSNGLQEKDATLAVSKRVQALLEQDAVHVVLTRSDDRAMSIQQRTDTANSNQAAVFVSIHFNSYPDGGPGGSLVLYPKDTDITFANRMSDAMNTYLGPLGVADDGVQLRDNWWVSTQMPTVTVEPAFLSNAREASLIASPDFQQALAMSIRAGIETYDPQVLQRKAQITAWNNAHPERPVVPATVVATPAPHQPGSGWLSTVIRDVLLLALLAAVVRWPHIAWRTVRALYRLALMTVEHILIRRAAGRRRRRALAVRSTSLRAQALVRPHHIYDELY</sequence>
<comment type="caution">
    <text evidence="4">The sequence shown here is derived from an EMBL/GenBank/DDBJ whole genome shotgun (WGS) entry which is preliminary data.</text>
</comment>
<evidence type="ECO:0000256" key="1">
    <source>
        <dbReference type="ARBA" id="ARBA00022801"/>
    </source>
</evidence>
<dbReference type="SUPFAM" id="SSF53187">
    <property type="entry name" value="Zn-dependent exopeptidases"/>
    <property type="match status" value="1"/>
</dbReference>
<dbReference type="GO" id="GO:0009253">
    <property type="term" value="P:peptidoglycan catabolic process"/>
    <property type="evidence" value="ECO:0007669"/>
    <property type="project" value="InterPro"/>
</dbReference>
<reference evidence="4 5" key="1">
    <citation type="submission" date="2020-10" db="EMBL/GenBank/DDBJ databases">
        <title>Ca. Dormibacterota MAGs.</title>
        <authorList>
            <person name="Montgomery K."/>
        </authorList>
    </citation>
    <scope>NUCLEOTIDE SEQUENCE [LARGE SCALE GENOMIC DNA]</scope>
    <source>
        <strain evidence="4">Mitchell_Peninsula_5</strain>
    </source>
</reference>